<dbReference type="InParanoid" id="A0A482XLI7"/>
<reference evidence="2 3" key="1">
    <citation type="journal article" date="2017" name="Gigascience">
        <title>Genome sequence of the small brown planthopper, Laodelphax striatellus.</title>
        <authorList>
            <person name="Zhu J."/>
            <person name="Jiang F."/>
            <person name="Wang X."/>
            <person name="Yang P."/>
            <person name="Bao Y."/>
            <person name="Zhao W."/>
            <person name="Wang W."/>
            <person name="Lu H."/>
            <person name="Wang Q."/>
            <person name="Cui N."/>
            <person name="Li J."/>
            <person name="Chen X."/>
            <person name="Luo L."/>
            <person name="Yu J."/>
            <person name="Kang L."/>
            <person name="Cui F."/>
        </authorList>
    </citation>
    <scope>NUCLEOTIDE SEQUENCE [LARGE SCALE GENOMIC DNA]</scope>
    <source>
        <strain evidence="2">Lst14</strain>
    </source>
</reference>
<organism evidence="2 3">
    <name type="scientific">Laodelphax striatellus</name>
    <name type="common">Small brown planthopper</name>
    <name type="synonym">Delphax striatella</name>
    <dbReference type="NCBI Taxonomy" id="195883"/>
    <lineage>
        <taxon>Eukaryota</taxon>
        <taxon>Metazoa</taxon>
        <taxon>Ecdysozoa</taxon>
        <taxon>Arthropoda</taxon>
        <taxon>Hexapoda</taxon>
        <taxon>Insecta</taxon>
        <taxon>Pterygota</taxon>
        <taxon>Neoptera</taxon>
        <taxon>Paraneoptera</taxon>
        <taxon>Hemiptera</taxon>
        <taxon>Auchenorrhyncha</taxon>
        <taxon>Fulgoroidea</taxon>
        <taxon>Delphacidae</taxon>
        <taxon>Criomorphinae</taxon>
        <taxon>Laodelphax</taxon>
    </lineage>
</organism>
<dbReference type="EMBL" id="QKKF02005739">
    <property type="protein sequence ID" value="RZF46683.1"/>
    <property type="molecule type" value="Genomic_DNA"/>
</dbReference>
<keyword evidence="1" id="KW-0472">Membrane</keyword>
<keyword evidence="1" id="KW-1133">Transmembrane helix</keyword>
<evidence type="ECO:0000313" key="2">
    <source>
        <dbReference type="EMBL" id="RZF46683.1"/>
    </source>
</evidence>
<gene>
    <name evidence="2" type="ORF">LSTR_LSTR002546</name>
</gene>
<evidence type="ECO:0000256" key="1">
    <source>
        <dbReference type="SAM" id="Phobius"/>
    </source>
</evidence>
<keyword evidence="3" id="KW-1185">Reference proteome</keyword>
<dbReference type="AlphaFoldDB" id="A0A482XLI7"/>
<accession>A0A482XLI7</accession>
<feature type="transmembrane region" description="Helical" evidence="1">
    <location>
        <begin position="70"/>
        <end position="92"/>
    </location>
</feature>
<evidence type="ECO:0000313" key="3">
    <source>
        <dbReference type="Proteomes" id="UP000291343"/>
    </source>
</evidence>
<dbReference type="OrthoDB" id="6606882at2759"/>
<feature type="transmembrane region" description="Helical" evidence="1">
    <location>
        <begin position="35"/>
        <end position="58"/>
    </location>
</feature>
<name>A0A482XLI7_LAOST</name>
<dbReference type="Proteomes" id="UP000291343">
    <property type="component" value="Unassembled WGS sequence"/>
</dbReference>
<keyword evidence="1" id="KW-0812">Transmembrane</keyword>
<sequence length="203" mass="22266">MSTLLEASYFRQRLRQMEEMYPEPTTFGDCDVTSYFYLFLSAALTVFGSFITVVALGGMNEHVSLHLGHMWLVGPVFICSGMMMGIRTVLYLRRKSVIQMLLRQRALLRGLQLEMAQAHSAASLGNSQSCVVRNASTLTLPPAYDILMTAAAPSDAPPPSYEEAMFLIDDQKLKAIIVEQVAVAATAADASNSSDDARTKESD</sequence>
<proteinExistence type="predicted"/>
<protein>
    <submittedName>
        <fullName evidence="2">Uncharacterized protein</fullName>
    </submittedName>
</protein>
<comment type="caution">
    <text evidence="2">The sequence shown here is derived from an EMBL/GenBank/DDBJ whole genome shotgun (WGS) entry which is preliminary data.</text>
</comment>